<dbReference type="EMBL" id="CARXXK010001239">
    <property type="protein sequence ID" value="CAI6374678.1"/>
    <property type="molecule type" value="Genomic_DNA"/>
</dbReference>
<dbReference type="AlphaFoldDB" id="A0AAV0Y1R1"/>
<comment type="caution">
    <text evidence="1">The sequence shown here is derived from an EMBL/GenBank/DDBJ whole genome shotgun (WGS) entry which is preliminary data.</text>
</comment>
<proteinExistence type="predicted"/>
<gene>
    <name evidence="1" type="ORF">MEUPH1_LOCUS28279</name>
</gene>
<evidence type="ECO:0000313" key="2">
    <source>
        <dbReference type="Proteomes" id="UP001160148"/>
    </source>
</evidence>
<name>A0AAV0Y1R1_9HEMI</name>
<sequence length="150" mass="17494">MNNSIDLDVLMLHSLEDVYNVHYVDGRSNVIFACTNLLQHILRNVVTDETFKVVPVNMGYQLLTIHCMIQNYYIPIVYFLMESKSRNLCDCVIRFIRNNLWPNVVPETIITGYETALRDELISPFSKSSAVGCFFHHNQAVWRKMKNLSY</sequence>
<dbReference type="Proteomes" id="UP001160148">
    <property type="component" value="Unassembled WGS sequence"/>
</dbReference>
<organism evidence="1 2">
    <name type="scientific">Macrosiphum euphorbiae</name>
    <name type="common">potato aphid</name>
    <dbReference type="NCBI Taxonomy" id="13131"/>
    <lineage>
        <taxon>Eukaryota</taxon>
        <taxon>Metazoa</taxon>
        <taxon>Ecdysozoa</taxon>
        <taxon>Arthropoda</taxon>
        <taxon>Hexapoda</taxon>
        <taxon>Insecta</taxon>
        <taxon>Pterygota</taxon>
        <taxon>Neoptera</taxon>
        <taxon>Paraneoptera</taxon>
        <taxon>Hemiptera</taxon>
        <taxon>Sternorrhyncha</taxon>
        <taxon>Aphidomorpha</taxon>
        <taxon>Aphidoidea</taxon>
        <taxon>Aphididae</taxon>
        <taxon>Macrosiphini</taxon>
        <taxon>Macrosiphum</taxon>
    </lineage>
</organism>
<reference evidence="1 2" key="1">
    <citation type="submission" date="2023-01" db="EMBL/GenBank/DDBJ databases">
        <authorList>
            <person name="Whitehead M."/>
        </authorList>
    </citation>
    <scope>NUCLEOTIDE SEQUENCE [LARGE SCALE GENOMIC DNA]</scope>
</reference>
<evidence type="ECO:0000313" key="1">
    <source>
        <dbReference type="EMBL" id="CAI6374678.1"/>
    </source>
</evidence>
<protein>
    <recommendedName>
        <fullName evidence="3">MULE transposase domain-containing protein</fullName>
    </recommendedName>
</protein>
<evidence type="ECO:0008006" key="3">
    <source>
        <dbReference type="Google" id="ProtNLM"/>
    </source>
</evidence>
<keyword evidence="2" id="KW-1185">Reference proteome</keyword>
<accession>A0AAV0Y1R1</accession>